<dbReference type="EMBL" id="JASSZA010000009">
    <property type="protein sequence ID" value="KAK2102845.1"/>
    <property type="molecule type" value="Genomic_DNA"/>
</dbReference>
<name>A0ABQ9V0N9_SAGOE</name>
<sequence length="285" mass="29987">MQDEVSQPMAAPPSKIHVLLLVLHGGTILDTGTGDPSSKKGDANTIANVFDTVMRVHYPSALGHLAIRLVPCPPVCSDAFALVSNLSPYSHDEGCLSSSQDHIPLAALPLLATSSPQYQEVVATVIQRANLAYGDFIKSQEGMTFNGQVCLIGDCVGGILAFDALCYSNQPVSESQSSSRRGSVVSMQASSHPAVSLHGRFQDNDLLSPGILVNAAHCSSGGSAGGGSSGGGSSLESSRHLSRSNVDIPRSNGTEDSKRQLPRKRSDSSTYELDTIQQHQAFLSR</sequence>
<evidence type="ECO:0000256" key="1">
    <source>
        <dbReference type="SAM" id="MobiDB-lite"/>
    </source>
</evidence>
<dbReference type="InterPro" id="IPR001666">
    <property type="entry name" value="PI_transfer"/>
</dbReference>
<feature type="compositionally biased region" description="Polar residues" evidence="1">
    <location>
        <begin position="268"/>
        <end position="285"/>
    </location>
</feature>
<keyword evidence="3" id="KW-1185">Reference proteome</keyword>
<feature type="region of interest" description="Disordered" evidence="1">
    <location>
        <begin position="222"/>
        <end position="285"/>
    </location>
</feature>
<accession>A0ABQ9V0N9</accession>
<proteinExistence type="predicted"/>
<reference evidence="2 3" key="1">
    <citation type="submission" date="2023-05" db="EMBL/GenBank/DDBJ databases">
        <title>B98-5 Cell Line De Novo Hybrid Assembly: An Optical Mapping Approach.</title>
        <authorList>
            <person name="Kananen K."/>
            <person name="Auerbach J.A."/>
            <person name="Kautto E."/>
            <person name="Blachly J.S."/>
        </authorList>
    </citation>
    <scope>NUCLEOTIDE SEQUENCE [LARGE SCALE GENOMIC DNA]</scope>
    <source>
        <strain evidence="2">B95-8</strain>
        <tissue evidence="2">Cell line</tissue>
    </source>
</reference>
<evidence type="ECO:0000313" key="2">
    <source>
        <dbReference type="EMBL" id="KAK2102845.1"/>
    </source>
</evidence>
<dbReference type="Proteomes" id="UP001266305">
    <property type="component" value="Unassembled WGS sequence"/>
</dbReference>
<evidence type="ECO:0000313" key="3">
    <source>
        <dbReference type="Proteomes" id="UP001266305"/>
    </source>
</evidence>
<protein>
    <submittedName>
        <fullName evidence="2">Membrane-associated phosphatidylinositol transfer protein 2</fullName>
    </submittedName>
</protein>
<feature type="compositionally biased region" description="Basic and acidic residues" evidence="1">
    <location>
        <begin position="253"/>
        <end position="267"/>
    </location>
</feature>
<organism evidence="2 3">
    <name type="scientific">Saguinus oedipus</name>
    <name type="common">Cotton-top tamarin</name>
    <name type="synonym">Oedipomidas oedipus</name>
    <dbReference type="NCBI Taxonomy" id="9490"/>
    <lineage>
        <taxon>Eukaryota</taxon>
        <taxon>Metazoa</taxon>
        <taxon>Chordata</taxon>
        <taxon>Craniata</taxon>
        <taxon>Vertebrata</taxon>
        <taxon>Euteleostomi</taxon>
        <taxon>Mammalia</taxon>
        <taxon>Eutheria</taxon>
        <taxon>Euarchontoglires</taxon>
        <taxon>Primates</taxon>
        <taxon>Haplorrhini</taxon>
        <taxon>Platyrrhini</taxon>
        <taxon>Cebidae</taxon>
        <taxon>Callitrichinae</taxon>
        <taxon>Saguinus</taxon>
    </lineage>
</organism>
<comment type="caution">
    <text evidence="2">The sequence shown here is derived from an EMBL/GenBank/DDBJ whole genome shotgun (WGS) entry which is preliminary data.</text>
</comment>
<feature type="compositionally biased region" description="Gly residues" evidence="1">
    <location>
        <begin position="222"/>
        <end position="233"/>
    </location>
</feature>
<dbReference type="PANTHER" id="PTHR10658:SF41">
    <property type="entry name" value="MEMBRANE-ASSOCIATED PHOSPHATIDYLINOSITOL TRANSFER PROTEIN 2"/>
    <property type="match status" value="1"/>
</dbReference>
<gene>
    <name evidence="2" type="primary">PITPNM2_2</name>
    <name evidence="2" type="ORF">P7K49_020512</name>
</gene>
<dbReference type="PANTHER" id="PTHR10658">
    <property type="entry name" value="PHOSPHATIDYLINOSITOL TRANSFER PROTEIN"/>
    <property type="match status" value="1"/>
</dbReference>